<dbReference type="InterPro" id="IPR058240">
    <property type="entry name" value="rSAM_sf"/>
</dbReference>
<dbReference type="STRING" id="550983.A4R26_30295"/>
<dbReference type="EMBL" id="LWBP01000224">
    <property type="protein sequence ID" value="OQP49943.1"/>
    <property type="molecule type" value="Genomic_DNA"/>
</dbReference>
<name>A0A1V9EUU2_9BACT</name>
<proteinExistence type="predicted"/>
<dbReference type="RefSeq" id="WP_081170076.1">
    <property type="nucleotide sequence ID" value="NZ_LWBP01000224.1"/>
</dbReference>
<dbReference type="InterPro" id="IPR050377">
    <property type="entry name" value="Radical_SAM_PqqE_MftC-like"/>
</dbReference>
<comment type="caution">
    <text evidence="1">The sequence shown here is derived from an EMBL/GenBank/DDBJ whole genome shotgun (WGS) entry which is preliminary data.</text>
</comment>
<dbReference type="InterPro" id="IPR047771">
    <property type="entry name" value="Radical_SAM_STM4011-like"/>
</dbReference>
<dbReference type="Gene3D" id="3.20.20.70">
    <property type="entry name" value="Aldolase class I"/>
    <property type="match status" value="1"/>
</dbReference>
<reference evidence="2" key="1">
    <citation type="submission" date="2016-04" db="EMBL/GenBank/DDBJ databases">
        <authorList>
            <person name="Chen L."/>
            <person name="Zhuang W."/>
            <person name="Wang G."/>
        </authorList>
    </citation>
    <scope>NUCLEOTIDE SEQUENCE [LARGE SCALE GENOMIC DNA]</scope>
    <source>
        <strain evidence="2">208</strain>
    </source>
</reference>
<protein>
    <submittedName>
        <fullName evidence="1">Radical SAM protein</fullName>
    </submittedName>
</protein>
<dbReference type="SUPFAM" id="SSF102114">
    <property type="entry name" value="Radical SAM enzymes"/>
    <property type="match status" value="1"/>
</dbReference>
<dbReference type="PANTHER" id="PTHR11228:SF7">
    <property type="entry name" value="PQQA PEPTIDE CYCLASE"/>
    <property type="match status" value="1"/>
</dbReference>
<evidence type="ECO:0000313" key="1">
    <source>
        <dbReference type="EMBL" id="OQP49943.1"/>
    </source>
</evidence>
<keyword evidence="2" id="KW-1185">Reference proteome</keyword>
<dbReference type="Proteomes" id="UP000192276">
    <property type="component" value="Unassembled WGS sequence"/>
</dbReference>
<evidence type="ECO:0000313" key="2">
    <source>
        <dbReference type="Proteomes" id="UP000192276"/>
    </source>
</evidence>
<dbReference type="NCBIfam" id="NF038073">
    <property type="entry name" value="rSAM_STM4011"/>
    <property type="match status" value="1"/>
</dbReference>
<organism evidence="1 2">
    <name type="scientific">Niastella populi</name>
    <dbReference type="NCBI Taxonomy" id="550983"/>
    <lineage>
        <taxon>Bacteria</taxon>
        <taxon>Pseudomonadati</taxon>
        <taxon>Bacteroidota</taxon>
        <taxon>Chitinophagia</taxon>
        <taxon>Chitinophagales</taxon>
        <taxon>Chitinophagaceae</taxon>
        <taxon>Niastella</taxon>
    </lineage>
</organism>
<dbReference type="InterPro" id="IPR013785">
    <property type="entry name" value="Aldolase_TIM"/>
</dbReference>
<gene>
    <name evidence="1" type="ORF">A4R26_30295</name>
</gene>
<sequence>MTLSILYRGVLSSCNYDCTYCPFAKRKDTRATMATDKQQVERFVAFIQQHQSVPHINGVEHFKIFFTPWGEGLIRKHYQQAMVELSNMPNVQKVAIQTNLSCTLTWLQKANKDKIALWATWHPGQVDRETFLNKCRQLDALGVMYSVGIVGFKETIEEIETMRTLLPKERYLWVNALKKQADYYNETERKRLIAVDPYVPYNMVYHESRGKACRTGHTVISVDGDGNIFRCHFIKEKLGNLYEDALDGILQPRTCTNDTCGCHIGYVHMNELNLYNVFKGRELERVEE</sequence>
<dbReference type="AlphaFoldDB" id="A0A1V9EUU2"/>
<dbReference type="PANTHER" id="PTHR11228">
    <property type="entry name" value="RADICAL SAM DOMAIN PROTEIN"/>
    <property type="match status" value="1"/>
</dbReference>
<accession>A0A1V9EUU2</accession>